<keyword evidence="1" id="KW-0472">Membrane</keyword>
<name>A0A396IXU5_MEDTR</name>
<reference evidence="3" key="1">
    <citation type="journal article" date="2018" name="Nat. Plants">
        <title>Whole-genome landscape of Medicago truncatula symbiotic genes.</title>
        <authorList>
            <person name="Pecrix Y."/>
            <person name="Staton S.E."/>
            <person name="Sallet E."/>
            <person name="Lelandais-Briere C."/>
            <person name="Moreau S."/>
            <person name="Carrere S."/>
            <person name="Blein T."/>
            <person name="Jardinaud M.F."/>
            <person name="Latrasse D."/>
            <person name="Zouine M."/>
            <person name="Zahm M."/>
            <person name="Kreplak J."/>
            <person name="Mayjonade B."/>
            <person name="Satge C."/>
            <person name="Perez M."/>
            <person name="Cauet S."/>
            <person name="Marande W."/>
            <person name="Chantry-Darmon C."/>
            <person name="Lopez-Roques C."/>
            <person name="Bouchez O."/>
            <person name="Berard A."/>
            <person name="Debelle F."/>
            <person name="Munos S."/>
            <person name="Bendahmane A."/>
            <person name="Berges H."/>
            <person name="Niebel A."/>
            <person name="Buitink J."/>
            <person name="Frugier F."/>
            <person name="Benhamed M."/>
            <person name="Crespi M."/>
            <person name="Gouzy J."/>
            <person name="Gamas P."/>
        </authorList>
    </citation>
    <scope>NUCLEOTIDE SEQUENCE [LARGE SCALE GENOMIC DNA]</scope>
    <source>
        <strain evidence="3">cv. Jemalong A17</strain>
    </source>
</reference>
<evidence type="ECO:0000313" key="3">
    <source>
        <dbReference type="Proteomes" id="UP000265566"/>
    </source>
</evidence>
<feature type="transmembrane region" description="Helical" evidence="1">
    <location>
        <begin position="87"/>
        <end position="105"/>
    </location>
</feature>
<comment type="caution">
    <text evidence="2">The sequence shown here is derived from an EMBL/GenBank/DDBJ whole genome shotgun (WGS) entry which is preliminary data.</text>
</comment>
<gene>
    <name evidence="2" type="ORF">MtrunA17_Chr3g0122581</name>
</gene>
<feature type="transmembrane region" description="Helical" evidence="1">
    <location>
        <begin position="41"/>
        <end position="66"/>
    </location>
</feature>
<evidence type="ECO:0008006" key="4">
    <source>
        <dbReference type="Google" id="ProtNLM"/>
    </source>
</evidence>
<accession>A0A396IXU5</accession>
<keyword evidence="1" id="KW-1133">Transmembrane helix</keyword>
<dbReference type="Proteomes" id="UP000265566">
    <property type="component" value="Chromosome 3"/>
</dbReference>
<dbReference type="EMBL" id="PSQE01000003">
    <property type="protein sequence ID" value="RHN69243.1"/>
    <property type="molecule type" value="Genomic_DNA"/>
</dbReference>
<evidence type="ECO:0000256" key="1">
    <source>
        <dbReference type="SAM" id="Phobius"/>
    </source>
</evidence>
<evidence type="ECO:0000313" key="2">
    <source>
        <dbReference type="EMBL" id="RHN69243.1"/>
    </source>
</evidence>
<dbReference type="Gramene" id="rna17685">
    <property type="protein sequence ID" value="RHN69243.1"/>
    <property type="gene ID" value="gene17685"/>
</dbReference>
<feature type="transmembrane region" description="Helical" evidence="1">
    <location>
        <begin position="117"/>
        <end position="139"/>
    </location>
</feature>
<protein>
    <recommendedName>
        <fullName evidence="4">Transmembrane protein</fullName>
    </recommendedName>
</protein>
<sequence length="143" mass="15375">MRRVPTETDLGRSTTAAGLSDFTVSDGTGSESSRKSLIGRFLFTAILICSSFTVLRFFSIATSADFSASNCKKSSVDRDTKNKASELTLFTSLSRVIIFFTLLFGNSGSNDSVFSSSSPITVAITIPNSFLLSYNIILISNPN</sequence>
<organism evidence="2 3">
    <name type="scientific">Medicago truncatula</name>
    <name type="common">Barrel medic</name>
    <name type="synonym">Medicago tribuloides</name>
    <dbReference type="NCBI Taxonomy" id="3880"/>
    <lineage>
        <taxon>Eukaryota</taxon>
        <taxon>Viridiplantae</taxon>
        <taxon>Streptophyta</taxon>
        <taxon>Embryophyta</taxon>
        <taxon>Tracheophyta</taxon>
        <taxon>Spermatophyta</taxon>
        <taxon>Magnoliopsida</taxon>
        <taxon>eudicotyledons</taxon>
        <taxon>Gunneridae</taxon>
        <taxon>Pentapetalae</taxon>
        <taxon>rosids</taxon>
        <taxon>fabids</taxon>
        <taxon>Fabales</taxon>
        <taxon>Fabaceae</taxon>
        <taxon>Papilionoideae</taxon>
        <taxon>50 kb inversion clade</taxon>
        <taxon>NPAAA clade</taxon>
        <taxon>Hologalegina</taxon>
        <taxon>IRL clade</taxon>
        <taxon>Trifolieae</taxon>
        <taxon>Medicago</taxon>
    </lineage>
</organism>
<proteinExistence type="predicted"/>
<dbReference type="AlphaFoldDB" id="A0A396IXU5"/>
<keyword evidence="1" id="KW-0812">Transmembrane</keyword>